<protein>
    <submittedName>
        <fullName evidence="5">LuxR C-terminal-related transcriptional regulator</fullName>
    </submittedName>
</protein>
<dbReference type="SUPFAM" id="SSF46894">
    <property type="entry name" value="C-terminal effector domain of the bipartite response regulators"/>
    <property type="match status" value="1"/>
</dbReference>
<dbReference type="InterPro" id="IPR036388">
    <property type="entry name" value="WH-like_DNA-bd_sf"/>
</dbReference>
<dbReference type="PANTHER" id="PTHR44688:SF16">
    <property type="entry name" value="DNA-BINDING TRANSCRIPTIONAL ACTIVATOR DEVR_DOSR"/>
    <property type="match status" value="1"/>
</dbReference>
<dbReference type="PROSITE" id="PS50043">
    <property type="entry name" value="HTH_LUXR_2"/>
    <property type="match status" value="1"/>
</dbReference>
<organism evidence="5 6">
    <name type="scientific">Actinokineospora guangxiensis</name>
    <dbReference type="NCBI Taxonomy" id="1490288"/>
    <lineage>
        <taxon>Bacteria</taxon>
        <taxon>Bacillati</taxon>
        <taxon>Actinomycetota</taxon>
        <taxon>Actinomycetes</taxon>
        <taxon>Pseudonocardiales</taxon>
        <taxon>Pseudonocardiaceae</taxon>
        <taxon>Actinokineospora</taxon>
    </lineage>
</organism>
<evidence type="ECO:0000256" key="3">
    <source>
        <dbReference type="ARBA" id="ARBA00023163"/>
    </source>
</evidence>
<keyword evidence="1" id="KW-0805">Transcription regulation</keyword>
<dbReference type="InterPro" id="IPR016032">
    <property type="entry name" value="Sig_transdc_resp-reg_C-effctor"/>
</dbReference>
<keyword evidence="3" id="KW-0804">Transcription</keyword>
<dbReference type="CDD" id="cd06170">
    <property type="entry name" value="LuxR_C_like"/>
    <property type="match status" value="1"/>
</dbReference>
<proteinExistence type="predicted"/>
<gene>
    <name evidence="5" type="ORF">ACFPM7_24400</name>
</gene>
<evidence type="ECO:0000256" key="2">
    <source>
        <dbReference type="ARBA" id="ARBA00023125"/>
    </source>
</evidence>
<dbReference type="PRINTS" id="PR00038">
    <property type="entry name" value="HTHLUXR"/>
</dbReference>
<keyword evidence="2" id="KW-0238">DNA-binding</keyword>
<dbReference type="Gene3D" id="1.10.10.10">
    <property type="entry name" value="Winged helix-like DNA-binding domain superfamily/Winged helix DNA-binding domain"/>
    <property type="match status" value="1"/>
</dbReference>
<evidence type="ECO:0000259" key="4">
    <source>
        <dbReference type="PROSITE" id="PS50043"/>
    </source>
</evidence>
<name>A0ABW0EXB9_9PSEU</name>
<accession>A0ABW0EXB9</accession>
<dbReference type="Pfam" id="PF00196">
    <property type="entry name" value="GerE"/>
    <property type="match status" value="1"/>
</dbReference>
<dbReference type="EMBL" id="JBHSKF010000015">
    <property type="protein sequence ID" value="MFC5290210.1"/>
    <property type="molecule type" value="Genomic_DNA"/>
</dbReference>
<evidence type="ECO:0000313" key="5">
    <source>
        <dbReference type="EMBL" id="MFC5290210.1"/>
    </source>
</evidence>
<feature type="domain" description="HTH luxR-type" evidence="4">
    <location>
        <begin position="724"/>
        <end position="789"/>
    </location>
</feature>
<dbReference type="InterPro" id="IPR000792">
    <property type="entry name" value="Tscrpt_reg_LuxR_C"/>
</dbReference>
<dbReference type="SMART" id="SM00421">
    <property type="entry name" value="HTH_LUXR"/>
    <property type="match status" value="1"/>
</dbReference>
<dbReference type="PROSITE" id="PS00622">
    <property type="entry name" value="HTH_LUXR_1"/>
    <property type="match status" value="1"/>
</dbReference>
<dbReference type="PANTHER" id="PTHR44688">
    <property type="entry name" value="DNA-BINDING TRANSCRIPTIONAL ACTIVATOR DEVR_DOSR"/>
    <property type="match status" value="1"/>
</dbReference>
<evidence type="ECO:0000256" key="1">
    <source>
        <dbReference type="ARBA" id="ARBA00023015"/>
    </source>
</evidence>
<reference evidence="6" key="1">
    <citation type="journal article" date="2019" name="Int. J. Syst. Evol. Microbiol.">
        <title>The Global Catalogue of Microorganisms (GCM) 10K type strain sequencing project: providing services to taxonomists for standard genome sequencing and annotation.</title>
        <authorList>
            <consortium name="The Broad Institute Genomics Platform"/>
            <consortium name="The Broad Institute Genome Sequencing Center for Infectious Disease"/>
            <person name="Wu L."/>
            <person name="Ma J."/>
        </authorList>
    </citation>
    <scope>NUCLEOTIDE SEQUENCE [LARGE SCALE GENOMIC DNA]</scope>
    <source>
        <strain evidence="6">CCUG 59778</strain>
    </source>
</reference>
<evidence type="ECO:0000313" key="6">
    <source>
        <dbReference type="Proteomes" id="UP001596157"/>
    </source>
</evidence>
<sequence length="791" mass="79852">MIPGHPHPGELVLDAPTRRLCDDIAAGGRGPVRLAVIAPGGYGKSALLDLLADGPGARRHRRGLAAEAGLVLVDDAHLLTDAALAEVAELAADDRVGLVVAARPWPRPAGLTSVLARLRGQIVLRPFDRDRVAACLRLSGEPADADAVLGLTGGVPGLVQRLAPHRGEVGAALEDFRFDIDRLDRDARRVLVAAEAGVAELPPGLLARPVAEVVAEVRSGGLTAPDGALLPVAGAAVRALVPAEERAEALAALAAARLAAGGPVAATAVALLEAGASGQAVAELFAAAARESEPDVAVRLYAAAAAEGYEVDQVGWAEAEVRACDPAAALRRVDGLIAHGTGGERGRAAAVAGAALAHRGQLARSAELYSWGGGAVSAAFAAIGHVGAGRLAEARAALADAGDAPPTVYAGAVTATARGLIDSLDTRAEATAAAVSTVVHAAEAVEPLGSAALLPDSPAAIAAIMAMHGGDPTAADPVLGRAVAAGVGGAPLAARHRLLRGWAAMVAGDEAAASAAIDPRHGPAEGRDAVFAAGLAVGVARRGSDIGALRRCWDEACAALARQPVDLFTLLPLGELAVAAARLGDRDRVAAQTAAARELLAALGDPPLWTTVPHWNALHADLLADDPDAAVAHAEALRAAADAGPVTAALADAARVWLQVVGGSVDRAAVEAAARALHAAGLRWDGARLAGQAAIRTPDRAAMVGLLECARGLQGPAATPAPDAAGEPARLSEREQQVAGLVLAGMTYRQIGDKLFISAKTVEHHMARMRSRLGAGSRAELLSRLRDLVRA</sequence>
<dbReference type="RefSeq" id="WP_378250092.1">
    <property type="nucleotide sequence ID" value="NZ_JBHSKF010000015.1"/>
</dbReference>
<dbReference type="Proteomes" id="UP001596157">
    <property type="component" value="Unassembled WGS sequence"/>
</dbReference>
<comment type="caution">
    <text evidence="5">The sequence shown here is derived from an EMBL/GenBank/DDBJ whole genome shotgun (WGS) entry which is preliminary data.</text>
</comment>
<keyword evidence="6" id="KW-1185">Reference proteome</keyword>